<feature type="domain" description="DUF4037" evidence="1">
    <location>
        <begin position="132"/>
        <end position="223"/>
    </location>
</feature>
<proteinExistence type="predicted"/>
<dbReference type="Proteomes" id="UP000199032">
    <property type="component" value="Unassembled WGS sequence"/>
</dbReference>
<dbReference type="OrthoDB" id="5176171at2"/>
<dbReference type="RefSeq" id="WP_090749522.1">
    <property type="nucleotide sequence ID" value="NZ_CZQA01000009.1"/>
</dbReference>
<keyword evidence="3" id="KW-1185">Reference proteome</keyword>
<sequence>MTTDLLVTAMLPMLHKLCDGQVSIAIGGSRTKGSADQWSDLDVYLFSMTVIPRADRETVVSTMLPNVCNVTSWGCDDPFLEGGTDFELEGVRVECWHRKEASVEEKLQASFKGEITRQYSPWAVMGFFDHAVLADIRSMQIVVDPQGILAQWKKQVSSYPEALRRSLLDRFMRWAEFWMGNPHCQSAIERADLIYTSAIVQHTLQALIQVLFALNREYFPGEKQLALAMDKLSLRPQGLSERIRYILNPGMEMGRDELAAQASALADLVKETKCLVLSDQN</sequence>
<organism evidence="2 3">
    <name type="scientific">Candidatus Nitrospira nitrosa</name>
    <dbReference type="NCBI Taxonomy" id="1742972"/>
    <lineage>
        <taxon>Bacteria</taxon>
        <taxon>Pseudomonadati</taxon>
        <taxon>Nitrospirota</taxon>
        <taxon>Nitrospiria</taxon>
        <taxon>Nitrospirales</taxon>
        <taxon>Nitrospiraceae</taxon>
        <taxon>Nitrospira</taxon>
    </lineage>
</organism>
<name>A0A0S4LJB5_9BACT</name>
<evidence type="ECO:0000313" key="2">
    <source>
        <dbReference type="EMBL" id="CUS37006.1"/>
    </source>
</evidence>
<reference evidence="2 3" key="1">
    <citation type="submission" date="2015-10" db="EMBL/GenBank/DDBJ databases">
        <authorList>
            <person name="Gilbert D.G."/>
        </authorList>
    </citation>
    <scope>NUCLEOTIDE SEQUENCE [LARGE SCALE GENOMIC DNA]</scope>
    <source>
        <strain evidence="2">COMA1</strain>
    </source>
</reference>
<evidence type="ECO:0000313" key="3">
    <source>
        <dbReference type="Proteomes" id="UP000199032"/>
    </source>
</evidence>
<dbReference type="InterPro" id="IPR043519">
    <property type="entry name" value="NT_sf"/>
</dbReference>
<protein>
    <submittedName>
        <fullName evidence="2">Putative DNA polymerase beta subunit</fullName>
    </submittedName>
</protein>
<accession>A0A0S4LJB5</accession>
<dbReference type="STRING" id="1742972.COMA1_30362"/>
<dbReference type="Gene3D" id="3.30.460.10">
    <property type="entry name" value="Beta Polymerase, domain 2"/>
    <property type="match status" value="1"/>
</dbReference>
<evidence type="ECO:0000259" key="1">
    <source>
        <dbReference type="Pfam" id="PF13228"/>
    </source>
</evidence>
<gene>
    <name evidence="2" type="ORF">COMA1_30362</name>
</gene>
<dbReference type="AlphaFoldDB" id="A0A0S4LJB5"/>
<dbReference type="Pfam" id="PF13228">
    <property type="entry name" value="DUF4037"/>
    <property type="match status" value="1"/>
</dbReference>
<dbReference type="InterPro" id="IPR025117">
    <property type="entry name" value="DUF4037"/>
</dbReference>
<dbReference type="EMBL" id="CZQA01000009">
    <property type="protein sequence ID" value="CUS37006.1"/>
    <property type="molecule type" value="Genomic_DNA"/>
</dbReference>